<dbReference type="EMBL" id="JBJJXI010000109">
    <property type="protein sequence ID" value="KAL3391457.1"/>
    <property type="molecule type" value="Genomic_DNA"/>
</dbReference>
<dbReference type="GO" id="GO:0007165">
    <property type="term" value="P:signal transduction"/>
    <property type="evidence" value="ECO:0007669"/>
    <property type="project" value="UniProtKB-KW"/>
</dbReference>
<reference evidence="10 11" key="1">
    <citation type="journal article" date="2024" name="bioRxiv">
        <title>A reference genome for Trichogramma kaykai: A tiny desert-dwelling parasitoid wasp with competing sex-ratio distorters.</title>
        <authorList>
            <person name="Culotta J."/>
            <person name="Lindsey A.R."/>
        </authorList>
    </citation>
    <scope>NUCLEOTIDE SEQUENCE [LARGE SCALE GENOMIC DNA]</scope>
    <source>
        <strain evidence="10 11">KSX58</strain>
    </source>
</reference>
<evidence type="ECO:0000256" key="9">
    <source>
        <dbReference type="SAM" id="Phobius"/>
    </source>
</evidence>
<feature type="transmembrane region" description="Helical" evidence="9">
    <location>
        <begin position="98"/>
        <end position="118"/>
    </location>
</feature>
<dbReference type="InterPro" id="IPR004117">
    <property type="entry name" value="7tm6_olfct_rcpt"/>
</dbReference>
<keyword evidence="4" id="KW-0552">Olfaction</keyword>
<evidence type="ECO:0008006" key="12">
    <source>
        <dbReference type="Google" id="ProtNLM"/>
    </source>
</evidence>
<evidence type="ECO:0000256" key="7">
    <source>
        <dbReference type="ARBA" id="ARBA00023170"/>
    </source>
</evidence>
<name>A0ABD2WES8_9HYME</name>
<keyword evidence="5 9" id="KW-1133">Transmembrane helix</keyword>
<sequence length="288" mass="33165">MVAMEWKPTGEVNASREKNAIFDRVSIFMRLFLQPIGIWPLHTANYTSKTRFCLSVFCLTAVALVAGPHIYYVSFVMADTHVRIRHLPPISFYSINTVKYVVFIMISGKFSAFVRLFARDWRSLVNEPRQLSIMLNYTSKAKYLIVASIILLYGNAIPFIILLPPMTKLVDEATNVTYRTLCYPGHYFDMIDPKQSQFTYSILYVVQTYFGFSLVTCTLGFLSVFVTFGLHVSARCNITSLLIQELVDDYSSARLKFIVGQHCQSLKYQTSISSEYFEFVELFIYFLK</sequence>
<proteinExistence type="predicted"/>
<evidence type="ECO:0000256" key="2">
    <source>
        <dbReference type="ARBA" id="ARBA00022606"/>
    </source>
</evidence>
<dbReference type="Proteomes" id="UP001627154">
    <property type="component" value="Unassembled WGS sequence"/>
</dbReference>
<evidence type="ECO:0000313" key="11">
    <source>
        <dbReference type="Proteomes" id="UP001627154"/>
    </source>
</evidence>
<protein>
    <recommendedName>
        <fullName evidence="12">Odorant receptor</fullName>
    </recommendedName>
</protein>
<dbReference type="AlphaFoldDB" id="A0ABD2WES8"/>
<evidence type="ECO:0000256" key="1">
    <source>
        <dbReference type="ARBA" id="ARBA00004141"/>
    </source>
</evidence>
<comment type="subcellular location">
    <subcellularLocation>
        <location evidence="1">Membrane</location>
        <topology evidence="1">Multi-pass membrane protein</topology>
    </subcellularLocation>
</comment>
<evidence type="ECO:0000256" key="3">
    <source>
        <dbReference type="ARBA" id="ARBA00022692"/>
    </source>
</evidence>
<evidence type="ECO:0000256" key="6">
    <source>
        <dbReference type="ARBA" id="ARBA00023136"/>
    </source>
</evidence>
<keyword evidence="7" id="KW-0675">Receptor</keyword>
<dbReference type="Pfam" id="PF02949">
    <property type="entry name" value="7tm_6"/>
    <property type="match status" value="1"/>
</dbReference>
<feature type="transmembrane region" description="Helical" evidence="9">
    <location>
        <begin position="53"/>
        <end position="78"/>
    </location>
</feature>
<dbReference type="GO" id="GO:0016020">
    <property type="term" value="C:membrane"/>
    <property type="evidence" value="ECO:0007669"/>
    <property type="project" value="UniProtKB-SubCell"/>
</dbReference>
<evidence type="ECO:0000313" key="10">
    <source>
        <dbReference type="EMBL" id="KAL3391457.1"/>
    </source>
</evidence>
<feature type="transmembrane region" description="Helical" evidence="9">
    <location>
        <begin position="143"/>
        <end position="163"/>
    </location>
</feature>
<keyword evidence="3 9" id="KW-0812">Transmembrane</keyword>
<feature type="transmembrane region" description="Helical" evidence="9">
    <location>
        <begin position="209"/>
        <end position="230"/>
    </location>
</feature>
<evidence type="ECO:0000256" key="4">
    <source>
        <dbReference type="ARBA" id="ARBA00022725"/>
    </source>
</evidence>
<dbReference type="GO" id="GO:0007608">
    <property type="term" value="P:sensory perception of smell"/>
    <property type="evidence" value="ECO:0007669"/>
    <property type="project" value="UniProtKB-KW"/>
</dbReference>
<comment type="caution">
    <text evidence="10">The sequence shown here is derived from an EMBL/GenBank/DDBJ whole genome shotgun (WGS) entry which is preliminary data.</text>
</comment>
<evidence type="ECO:0000256" key="8">
    <source>
        <dbReference type="ARBA" id="ARBA00023224"/>
    </source>
</evidence>
<accession>A0ABD2WES8</accession>
<evidence type="ECO:0000256" key="5">
    <source>
        <dbReference type="ARBA" id="ARBA00022989"/>
    </source>
</evidence>
<keyword evidence="11" id="KW-1185">Reference proteome</keyword>
<gene>
    <name evidence="10" type="ORF">TKK_013789</name>
</gene>
<keyword evidence="8" id="KW-0807">Transducer</keyword>
<keyword evidence="6 9" id="KW-0472">Membrane</keyword>
<keyword evidence="2" id="KW-0716">Sensory transduction</keyword>
<organism evidence="10 11">
    <name type="scientific">Trichogramma kaykai</name>
    <dbReference type="NCBI Taxonomy" id="54128"/>
    <lineage>
        <taxon>Eukaryota</taxon>
        <taxon>Metazoa</taxon>
        <taxon>Ecdysozoa</taxon>
        <taxon>Arthropoda</taxon>
        <taxon>Hexapoda</taxon>
        <taxon>Insecta</taxon>
        <taxon>Pterygota</taxon>
        <taxon>Neoptera</taxon>
        <taxon>Endopterygota</taxon>
        <taxon>Hymenoptera</taxon>
        <taxon>Apocrita</taxon>
        <taxon>Proctotrupomorpha</taxon>
        <taxon>Chalcidoidea</taxon>
        <taxon>Trichogrammatidae</taxon>
        <taxon>Trichogramma</taxon>
    </lineage>
</organism>